<accession>A0AA35XBE8</accession>
<proteinExistence type="predicted"/>
<feature type="domain" description="Nucleotide-diphospho-sugar transferase" evidence="1">
    <location>
        <begin position="271"/>
        <end position="449"/>
    </location>
</feature>
<dbReference type="Proteomes" id="UP001174909">
    <property type="component" value="Unassembled WGS sequence"/>
</dbReference>
<evidence type="ECO:0000313" key="3">
    <source>
        <dbReference type="Proteomes" id="UP001174909"/>
    </source>
</evidence>
<dbReference type="AlphaFoldDB" id="A0AA35XBE8"/>
<dbReference type="Pfam" id="PF03407">
    <property type="entry name" value="Nucleotid_trans"/>
    <property type="match status" value="1"/>
</dbReference>
<dbReference type="PANTHER" id="PTHR47032">
    <property type="entry name" value="UDP-D-XYLOSE:L-FUCOSE ALPHA-1,3-D-XYLOSYLTRANSFERASE-RELATED"/>
    <property type="match status" value="1"/>
</dbReference>
<dbReference type="InterPro" id="IPR052636">
    <property type="entry name" value="UDP-D-xylose:L-fucose_XylT"/>
</dbReference>
<protein>
    <recommendedName>
        <fullName evidence="1">Nucleotide-diphospho-sugar transferase domain-containing protein</fullName>
    </recommendedName>
</protein>
<dbReference type="EMBL" id="CASHTH010003552">
    <property type="protein sequence ID" value="CAI8046301.1"/>
    <property type="molecule type" value="Genomic_DNA"/>
</dbReference>
<reference evidence="2" key="1">
    <citation type="submission" date="2023-03" db="EMBL/GenBank/DDBJ databases">
        <authorList>
            <person name="Steffen K."/>
            <person name="Cardenas P."/>
        </authorList>
    </citation>
    <scope>NUCLEOTIDE SEQUENCE</scope>
</reference>
<evidence type="ECO:0000259" key="1">
    <source>
        <dbReference type="Pfam" id="PF03407"/>
    </source>
</evidence>
<dbReference type="GO" id="GO:0016757">
    <property type="term" value="F:glycosyltransferase activity"/>
    <property type="evidence" value="ECO:0007669"/>
    <property type="project" value="TreeGrafter"/>
</dbReference>
<feature type="non-terminal residue" evidence="2">
    <location>
        <position position="1"/>
    </location>
</feature>
<sequence>IQRRRTVLQINWCLKNEDLPAIGGITGWWNFLQWIRLLEMAVAGRRCFTFSLLSLSLLSSLSILFSARRINIYKGTTLVVLSNTMTEDNLVIDNKIRKLEAMGRLADITTRLQSWNAVTTKPAMHSEDGKVATEAKELMKFNSSISQEQGLTTSQSSLFKRTPNSLLREVLGRGRRDQPPPVWRGRESTPDAETRRLQQMFPLSPNFSFPNPQITLPLATVERSKWIKSLRSHLATLSGRKIINLVSSNSQYQDVLLNWLISSVVRSGLELQSVLVISMDLSLHTRLCNRGIPSVNVPLFQLIQSDTNFTKAFDRIMMLRLSVMRLISHWGFDVHNYDTDAVLLRDPQPLYDQFPHAHMIGSVGRIPFNLMTKWGITVCIGVVIIRGSPRTEEYWEAVSKACKSSLDDQEKLNCGLEALGMVWHNANADQNRTVVSGTCNNGLRVEVLPFGDICRLATCDPTQRSSYYIWHKGGSRTRRDKVKGSREGRTWFLRYKWSEIKKVLKGKEWLESIAYHQITHS</sequence>
<name>A0AA35XBE8_GEOBA</name>
<evidence type="ECO:0000313" key="2">
    <source>
        <dbReference type="EMBL" id="CAI8046301.1"/>
    </source>
</evidence>
<comment type="caution">
    <text evidence="2">The sequence shown here is derived from an EMBL/GenBank/DDBJ whole genome shotgun (WGS) entry which is preliminary data.</text>
</comment>
<dbReference type="GO" id="GO:0005794">
    <property type="term" value="C:Golgi apparatus"/>
    <property type="evidence" value="ECO:0007669"/>
    <property type="project" value="TreeGrafter"/>
</dbReference>
<dbReference type="InterPro" id="IPR005069">
    <property type="entry name" value="Nucl-diP-sugar_transferase"/>
</dbReference>
<dbReference type="PANTHER" id="PTHR47032:SF1">
    <property type="entry name" value="UDP-D-XYLOSE:L-FUCOSE ALPHA-1,3-D-XYLOSYLTRANSFERASE-RELATED"/>
    <property type="match status" value="1"/>
</dbReference>
<organism evidence="2 3">
    <name type="scientific">Geodia barretti</name>
    <name type="common">Barrett's horny sponge</name>
    <dbReference type="NCBI Taxonomy" id="519541"/>
    <lineage>
        <taxon>Eukaryota</taxon>
        <taxon>Metazoa</taxon>
        <taxon>Porifera</taxon>
        <taxon>Demospongiae</taxon>
        <taxon>Heteroscleromorpha</taxon>
        <taxon>Tetractinellida</taxon>
        <taxon>Astrophorina</taxon>
        <taxon>Geodiidae</taxon>
        <taxon>Geodia</taxon>
    </lineage>
</organism>
<gene>
    <name evidence="2" type="ORF">GBAR_LOCUS25589</name>
</gene>
<keyword evidence="3" id="KW-1185">Reference proteome</keyword>